<evidence type="ECO:0000313" key="4">
    <source>
        <dbReference type="EMBL" id="RDV24118.1"/>
    </source>
</evidence>
<dbReference type="InterPro" id="IPR014729">
    <property type="entry name" value="Rossmann-like_a/b/a_fold"/>
</dbReference>
<dbReference type="PANTHER" id="PTHR46268">
    <property type="entry name" value="STRESS RESPONSE PROTEIN NHAX"/>
    <property type="match status" value="1"/>
</dbReference>
<proteinExistence type="inferred from homology"/>
<evidence type="ECO:0000256" key="2">
    <source>
        <dbReference type="PIRNR" id="PIRNR006276"/>
    </source>
</evidence>
<dbReference type="PRINTS" id="PR01438">
    <property type="entry name" value="UNVRSLSTRESS"/>
</dbReference>
<dbReference type="PANTHER" id="PTHR46268:SF15">
    <property type="entry name" value="UNIVERSAL STRESS PROTEIN HP_0031"/>
    <property type="match status" value="1"/>
</dbReference>
<reference evidence="5" key="1">
    <citation type="submission" date="2018-08" db="EMBL/GenBank/DDBJ databases">
        <authorList>
            <person name="Zhang J."/>
            <person name="Du Z.-J."/>
        </authorList>
    </citation>
    <scope>NUCLEOTIDE SEQUENCE [LARGE SCALE GENOMIC DNA]</scope>
    <source>
        <strain evidence="5">KCTC 52655</strain>
    </source>
</reference>
<dbReference type="GO" id="GO:0005737">
    <property type="term" value="C:cytoplasm"/>
    <property type="evidence" value="ECO:0007669"/>
    <property type="project" value="UniProtKB-SubCell"/>
</dbReference>
<protein>
    <recommendedName>
        <fullName evidence="2">Universal stress protein</fullName>
    </recommendedName>
</protein>
<evidence type="ECO:0000313" key="5">
    <source>
        <dbReference type="Proteomes" id="UP000256561"/>
    </source>
</evidence>
<dbReference type="Gene3D" id="3.40.50.620">
    <property type="entry name" value="HUPs"/>
    <property type="match status" value="1"/>
</dbReference>
<sequence length="140" mass="15416">MNDYQSILVALDVYSDYEPVIERAVRLAGNPMKLNLLYVAYPQTNFEPYGLFLEKDFSEEIRQQARQKLEQIALRHNIPNSHVHVAIGSSADEIHAAADKLGADLIVIGTHGQSGVRLLLGSTANAVLHGVKVDVLAVRI</sequence>
<dbReference type="Pfam" id="PF00582">
    <property type="entry name" value="Usp"/>
    <property type="match status" value="1"/>
</dbReference>
<dbReference type="CDD" id="cd00293">
    <property type="entry name" value="USP-like"/>
    <property type="match status" value="1"/>
</dbReference>
<accession>A0A3D8M3C0</accession>
<dbReference type="EMBL" id="QRHA01000014">
    <property type="protein sequence ID" value="RDV24118.1"/>
    <property type="molecule type" value="Genomic_DNA"/>
</dbReference>
<dbReference type="AlphaFoldDB" id="A0A3D8M3C0"/>
<comment type="similarity">
    <text evidence="1 2">Belongs to the universal stress protein A family.</text>
</comment>
<dbReference type="Proteomes" id="UP000256561">
    <property type="component" value="Unassembled WGS sequence"/>
</dbReference>
<keyword evidence="5" id="KW-1185">Reference proteome</keyword>
<name>A0A3D8M3C0_9ALTE</name>
<dbReference type="OrthoDB" id="9792500at2"/>
<dbReference type="InterPro" id="IPR006016">
    <property type="entry name" value="UspA"/>
</dbReference>
<comment type="caution">
    <text evidence="4">The sequence shown here is derived from an EMBL/GenBank/DDBJ whole genome shotgun (WGS) entry which is preliminary data.</text>
</comment>
<organism evidence="4 5">
    <name type="scientific">Alteromonas aestuariivivens</name>
    <dbReference type="NCBI Taxonomy" id="1938339"/>
    <lineage>
        <taxon>Bacteria</taxon>
        <taxon>Pseudomonadati</taxon>
        <taxon>Pseudomonadota</taxon>
        <taxon>Gammaproteobacteria</taxon>
        <taxon>Alteromonadales</taxon>
        <taxon>Alteromonadaceae</taxon>
        <taxon>Alteromonas/Salinimonas group</taxon>
        <taxon>Alteromonas</taxon>
    </lineage>
</organism>
<comment type="subcellular location">
    <subcellularLocation>
        <location evidence="2">Cytoplasm</location>
    </subcellularLocation>
</comment>
<evidence type="ECO:0000256" key="1">
    <source>
        <dbReference type="ARBA" id="ARBA00008791"/>
    </source>
</evidence>
<gene>
    <name evidence="4" type="ORF">DXV75_15630</name>
</gene>
<dbReference type="RefSeq" id="WP_115594367.1">
    <property type="nucleotide sequence ID" value="NZ_QRHA01000014.1"/>
</dbReference>
<keyword evidence="2" id="KW-0963">Cytoplasm</keyword>
<dbReference type="SUPFAM" id="SSF52402">
    <property type="entry name" value="Adenine nucleotide alpha hydrolases-like"/>
    <property type="match status" value="1"/>
</dbReference>
<dbReference type="PIRSF" id="PIRSF006276">
    <property type="entry name" value="UspA"/>
    <property type="match status" value="1"/>
</dbReference>
<evidence type="ECO:0000259" key="3">
    <source>
        <dbReference type="Pfam" id="PF00582"/>
    </source>
</evidence>
<feature type="domain" description="UspA" evidence="3">
    <location>
        <begin position="4"/>
        <end position="139"/>
    </location>
</feature>
<dbReference type="InterPro" id="IPR006015">
    <property type="entry name" value="Universal_stress_UspA"/>
</dbReference>